<feature type="transmembrane region" description="Helical" evidence="6">
    <location>
        <begin position="140"/>
        <end position="162"/>
    </location>
</feature>
<keyword evidence="5 6" id="KW-0472">Membrane</keyword>
<feature type="transmembrane region" description="Helical" evidence="6">
    <location>
        <begin position="101"/>
        <end position="128"/>
    </location>
</feature>
<evidence type="ECO:0000256" key="4">
    <source>
        <dbReference type="ARBA" id="ARBA00022989"/>
    </source>
</evidence>
<feature type="transmembrane region" description="Helical" evidence="6">
    <location>
        <begin position="212"/>
        <end position="234"/>
    </location>
</feature>
<dbReference type="GO" id="GO:0005886">
    <property type="term" value="C:plasma membrane"/>
    <property type="evidence" value="ECO:0007669"/>
    <property type="project" value="UniProtKB-SubCell"/>
</dbReference>
<dbReference type="RefSeq" id="WP_105727479.1">
    <property type="nucleotide sequence ID" value="NZ_PVBS01000004.1"/>
</dbReference>
<dbReference type="SUPFAM" id="SSF103473">
    <property type="entry name" value="MFS general substrate transporter"/>
    <property type="match status" value="1"/>
</dbReference>
<proteinExistence type="predicted"/>
<organism evidence="8 9">
    <name type="scientific">Sphingobacterium gobiense</name>
    <dbReference type="NCBI Taxonomy" id="1382456"/>
    <lineage>
        <taxon>Bacteria</taxon>
        <taxon>Pseudomonadati</taxon>
        <taxon>Bacteroidota</taxon>
        <taxon>Sphingobacteriia</taxon>
        <taxon>Sphingobacteriales</taxon>
        <taxon>Sphingobacteriaceae</taxon>
        <taxon>Sphingobacterium</taxon>
    </lineage>
</organism>
<evidence type="ECO:0000259" key="7">
    <source>
        <dbReference type="PROSITE" id="PS50850"/>
    </source>
</evidence>
<feature type="transmembrane region" description="Helical" evidence="6">
    <location>
        <begin position="303"/>
        <end position="324"/>
    </location>
</feature>
<keyword evidence="9" id="KW-1185">Reference proteome</keyword>
<keyword evidence="3 6" id="KW-0812">Transmembrane</keyword>
<dbReference type="EMBL" id="PVBS01000004">
    <property type="protein sequence ID" value="PRD52043.1"/>
    <property type="molecule type" value="Genomic_DNA"/>
</dbReference>
<feature type="transmembrane region" description="Helical" evidence="6">
    <location>
        <begin position="254"/>
        <end position="272"/>
    </location>
</feature>
<dbReference type="Pfam" id="PF07690">
    <property type="entry name" value="MFS_1"/>
    <property type="match status" value="1"/>
</dbReference>
<accession>A0A2S9JGH5</accession>
<reference evidence="8 9" key="1">
    <citation type="submission" date="2018-02" db="EMBL/GenBank/DDBJ databases">
        <title>The draft genome of Sphingobacterium gobiense H7.</title>
        <authorList>
            <person name="Li L."/>
            <person name="Liu L."/>
            <person name="Zhang X."/>
            <person name="Wang T."/>
            <person name="Liang L."/>
        </authorList>
    </citation>
    <scope>NUCLEOTIDE SEQUENCE [LARGE SCALE GENOMIC DNA]</scope>
    <source>
        <strain evidence="8 9">ACCC 05757</strain>
    </source>
</reference>
<dbReference type="InterPro" id="IPR011701">
    <property type="entry name" value="MFS"/>
</dbReference>
<sequence length="386" mass="41375">MPNNQQNKPSLVLIPIFLNFFIMGFVDIVGIATNYVKKDFALSDSTASLIPMMVFVWFAICAVPTGLLMDRIGRKYTVSVSLIITAIAMGIPFVSYSYAGILFAFALLGIGNTVLQVSLNPLAAFVVPKEKLTSTLTMGQFIKAISSFLGPILVGVAAVQLGNWRLTFLFYGLATVLSIIVLHTMHPNEPKADTAVSSSSFRKIFALLRDGFLIRCVVVISLIVGIDVGLNTSIPQLLMNRLAMPLEDAALGTSLYFATRTVGTFVGAILLVKLSAVKFLRGTIALAVLGFIGMLFGSSLWALLLSIAVVGLACANVFSIVFSLAMQHDMKHANEISALMIMGVSGGALVLPLQGLITDLTSFTVGLLVILISMVIIGSISYKFKY</sequence>
<evidence type="ECO:0000313" key="8">
    <source>
        <dbReference type="EMBL" id="PRD52043.1"/>
    </source>
</evidence>
<dbReference type="PANTHER" id="PTHR43702:SF3">
    <property type="entry name" value="PROTEIN TSGA"/>
    <property type="match status" value="1"/>
</dbReference>
<feature type="transmembrane region" description="Helical" evidence="6">
    <location>
        <begin position="48"/>
        <end position="69"/>
    </location>
</feature>
<feature type="domain" description="Major facilitator superfamily (MFS) profile" evidence="7">
    <location>
        <begin position="8"/>
        <end position="386"/>
    </location>
</feature>
<dbReference type="Gene3D" id="1.20.1250.20">
    <property type="entry name" value="MFS general substrate transporter like domains"/>
    <property type="match status" value="2"/>
</dbReference>
<dbReference type="PROSITE" id="PS00216">
    <property type="entry name" value="SUGAR_TRANSPORT_1"/>
    <property type="match status" value="1"/>
</dbReference>
<evidence type="ECO:0000313" key="9">
    <source>
        <dbReference type="Proteomes" id="UP000238642"/>
    </source>
</evidence>
<feature type="transmembrane region" description="Helical" evidence="6">
    <location>
        <begin position="12"/>
        <end position="36"/>
    </location>
</feature>
<feature type="transmembrane region" description="Helical" evidence="6">
    <location>
        <begin position="363"/>
        <end position="382"/>
    </location>
</feature>
<dbReference type="GO" id="GO:0022857">
    <property type="term" value="F:transmembrane transporter activity"/>
    <property type="evidence" value="ECO:0007669"/>
    <property type="project" value="InterPro"/>
</dbReference>
<dbReference type="InterPro" id="IPR005829">
    <property type="entry name" value="Sugar_transporter_CS"/>
</dbReference>
<feature type="transmembrane region" description="Helical" evidence="6">
    <location>
        <begin position="279"/>
        <end position="297"/>
    </location>
</feature>
<gene>
    <name evidence="8" type="ORF">C5749_17255</name>
</gene>
<comment type="caution">
    <text evidence="8">The sequence shown here is derived from an EMBL/GenBank/DDBJ whole genome shotgun (WGS) entry which is preliminary data.</text>
</comment>
<name>A0A2S9JGH5_9SPHI</name>
<evidence type="ECO:0000256" key="3">
    <source>
        <dbReference type="ARBA" id="ARBA00022692"/>
    </source>
</evidence>
<dbReference type="InterPro" id="IPR036259">
    <property type="entry name" value="MFS_trans_sf"/>
</dbReference>
<feature type="transmembrane region" description="Helical" evidence="6">
    <location>
        <begin position="168"/>
        <end position="185"/>
    </location>
</feature>
<dbReference type="InterPro" id="IPR050375">
    <property type="entry name" value="MFS_TsgA-like"/>
</dbReference>
<evidence type="ECO:0000256" key="6">
    <source>
        <dbReference type="SAM" id="Phobius"/>
    </source>
</evidence>
<keyword evidence="4 6" id="KW-1133">Transmembrane helix</keyword>
<dbReference type="Proteomes" id="UP000238642">
    <property type="component" value="Unassembled WGS sequence"/>
</dbReference>
<dbReference type="OrthoDB" id="3225787at2"/>
<evidence type="ECO:0000256" key="2">
    <source>
        <dbReference type="ARBA" id="ARBA00022475"/>
    </source>
</evidence>
<dbReference type="PANTHER" id="PTHR43702">
    <property type="entry name" value="L-FUCOSE-PROTON SYMPORTER"/>
    <property type="match status" value="1"/>
</dbReference>
<protein>
    <submittedName>
        <fullName evidence="8">MFS transporter</fullName>
    </submittedName>
</protein>
<feature type="transmembrane region" description="Helical" evidence="6">
    <location>
        <begin position="76"/>
        <end position="95"/>
    </location>
</feature>
<dbReference type="AlphaFoldDB" id="A0A2S9JGH5"/>
<keyword evidence="2" id="KW-1003">Cell membrane</keyword>
<comment type="subcellular location">
    <subcellularLocation>
        <location evidence="1">Cell inner membrane</location>
        <topology evidence="1">Multi-pass membrane protein</topology>
    </subcellularLocation>
</comment>
<evidence type="ECO:0000256" key="1">
    <source>
        <dbReference type="ARBA" id="ARBA00004429"/>
    </source>
</evidence>
<dbReference type="PROSITE" id="PS50850">
    <property type="entry name" value="MFS"/>
    <property type="match status" value="1"/>
</dbReference>
<evidence type="ECO:0000256" key="5">
    <source>
        <dbReference type="ARBA" id="ARBA00023136"/>
    </source>
</evidence>
<dbReference type="InterPro" id="IPR020846">
    <property type="entry name" value="MFS_dom"/>
</dbReference>
<feature type="transmembrane region" description="Helical" evidence="6">
    <location>
        <begin position="336"/>
        <end position="357"/>
    </location>
</feature>